<dbReference type="GO" id="GO:0006749">
    <property type="term" value="P:glutathione metabolic process"/>
    <property type="evidence" value="ECO:0007669"/>
    <property type="project" value="InterPro"/>
</dbReference>
<dbReference type="GO" id="GO:0070813">
    <property type="term" value="P:hydrogen sulfide metabolic process"/>
    <property type="evidence" value="ECO:0007669"/>
    <property type="project" value="TreeGrafter"/>
</dbReference>
<dbReference type="Gene3D" id="3.60.15.10">
    <property type="entry name" value="Ribonuclease Z/Hydroxyacylglutathione hydrolase-like"/>
    <property type="match status" value="1"/>
</dbReference>
<dbReference type="AlphaFoldDB" id="A0A5J4K8U1"/>
<dbReference type="GO" id="GO:0046872">
    <property type="term" value="F:metal ion binding"/>
    <property type="evidence" value="ECO:0007669"/>
    <property type="project" value="UniProtKB-KW"/>
</dbReference>
<feature type="region of interest" description="Disordered" evidence="2">
    <location>
        <begin position="111"/>
        <end position="130"/>
    </location>
</feature>
<evidence type="ECO:0000313" key="4">
    <source>
        <dbReference type="EMBL" id="GER84013.1"/>
    </source>
</evidence>
<dbReference type="RefSeq" id="WP_151728693.1">
    <property type="nucleotide sequence ID" value="NZ_BKZV01000003.1"/>
</dbReference>
<dbReference type="InterPro" id="IPR051682">
    <property type="entry name" value="Mito_Persulfide_Diox"/>
</dbReference>
<dbReference type="InterPro" id="IPR044528">
    <property type="entry name" value="POD-like_MBL-fold"/>
</dbReference>
<evidence type="ECO:0000313" key="5">
    <source>
        <dbReference type="Proteomes" id="UP000334820"/>
    </source>
</evidence>
<dbReference type="Pfam" id="PF00581">
    <property type="entry name" value="Rhodanese"/>
    <property type="match status" value="1"/>
</dbReference>
<dbReference type="PROSITE" id="PS50206">
    <property type="entry name" value="RHODANESE_3"/>
    <property type="match status" value="1"/>
</dbReference>
<feature type="domain" description="Rhodanese" evidence="3">
    <location>
        <begin position="15"/>
        <end position="105"/>
    </location>
</feature>
<dbReference type="GO" id="GO:0050313">
    <property type="term" value="F:sulfur dioxygenase activity"/>
    <property type="evidence" value="ECO:0007669"/>
    <property type="project" value="InterPro"/>
</dbReference>
<dbReference type="CDD" id="cd07724">
    <property type="entry name" value="POD-like_MBL-fold"/>
    <property type="match status" value="1"/>
</dbReference>
<accession>A0A5J4K8U1</accession>
<dbReference type="Gene3D" id="3.40.250.10">
    <property type="entry name" value="Rhodanese-like domain"/>
    <property type="match status" value="1"/>
</dbReference>
<dbReference type="EMBL" id="BKZV01000003">
    <property type="protein sequence ID" value="GER84013.1"/>
    <property type="molecule type" value="Genomic_DNA"/>
</dbReference>
<dbReference type="InterPro" id="IPR001763">
    <property type="entry name" value="Rhodanese-like_dom"/>
</dbReference>
<organism evidence="4 5">
    <name type="scientific">Thermogemmatispora aurantia</name>
    <dbReference type="NCBI Taxonomy" id="2045279"/>
    <lineage>
        <taxon>Bacteria</taxon>
        <taxon>Bacillati</taxon>
        <taxon>Chloroflexota</taxon>
        <taxon>Ktedonobacteria</taxon>
        <taxon>Thermogemmatisporales</taxon>
        <taxon>Thermogemmatisporaceae</taxon>
        <taxon>Thermogemmatispora</taxon>
    </lineage>
</organism>
<dbReference type="SMART" id="SM00450">
    <property type="entry name" value="RHOD"/>
    <property type="match status" value="1"/>
</dbReference>
<comment type="caution">
    <text evidence="4">The sequence shown here is derived from an EMBL/GenBank/DDBJ whole genome shotgun (WGS) entry which is preliminary data.</text>
</comment>
<dbReference type="InterPro" id="IPR001279">
    <property type="entry name" value="Metallo-B-lactamas"/>
</dbReference>
<evidence type="ECO:0000256" key="2">
    <source>
        <dbReference type="SAM" id="MobiDB-lite"/>
    </source>
</evidence>
<protein>
    <recommendedName>
        <fullName evidence="3">Rhodanese domain-containing protein</fullName>
    </recommendedName>
</protein>
<sequence>MERISVETLRTWLESGQAVTILDVRPTAAYAAWSIPGSQHLDAYEALKAGQPGGLDQLALPKDRPVVTVCEAGLVSQRAAALLAARGFTAYSLEGGMRAWSLAWNTAPVLPEPGSSRQPEAASTTPEPEQRQVIQIRRTGKGCLSYLISDGAAALVLDPALDPTVYQQQARQCGWQITAVLETHIHADHLSRARALAAACGADLYLPAQRRVSFPFKPIADGQQLTIGRLHLQALHTPGHTPESTCYLLPGPPGRPALLFSGDTLFPEGLGRPDLDADPDEARRRVALLYTSLQRLLSLPDDSLVLAGHSARPLPFDGQPALTTLATVRGWLAPLLASPATFSAQLLSNLPAPPAHYQEIIAANESGEWPTVPPEELEGGANRCAVTL</sequence>
<dbReference type="SUPFAM" id="SSF52821">
    <property type="entry name" value="Rhodanese/Cell cycle control phosphatase"/>
    <property type="match status" value="1"/>
</dbReference>
<proteinExistence type="predicted"/>
<keyword evidence="1" id="KW-0479">Metal-binding</keyword>
<name>A0A5J4K8U1_9CHLR</name>
<evidence type="ECO:0000259" key="3">
    <source>
        <dbReference type="PROSITE" id="PS50206"/>
    </source>
</evidence>
<dbReference type="InterPro" id="IPR036873">
    <property type="entry name" value="Rhodanese-like_dom_sf"/>
</dbReference>
<dbReference type="SMART" id="SM00849">
    <property type="entry name" value="Lactamase_B"/>
    <property type="match status" value="1"/>
</dbReference>
<keyword evidence="5" id="KW-1185">Reference proteome</keyword>
<dbReference type="SUPFAM" id="SSF56281">
    <property type="entry name" value="Metallo-hydrolase/oxidoreductase"/>
    <property type="match status" value="1"/>
</dbReference>
<dbReference type="InterPro" id="IPR036866">
    <property type="entry name" value="RibonucZ/Hydroxyglut_hydro"/>
</dbReference>
<dbReference type="PANTHER" id="PTHR43084">
    <property type="entry name" value="PERSULFIDE DIOXYGENASE ETHE1"/>
    <property type="match status" value="1"/>
</dbReference>
<gene>
    <name evidence="4" type="ORF">KTAU_26500</name>
</gene>
<evidence type="ECO:0000256" key="1">
    <source>
        <dbReference type="ARBA" id="ARBA00022723"/>
    </source>
</evidence>
<dbReference type="PANTHER" id="PTHR43084:SF1">
    <property type="entry name" value="PERSULFIDE DIOXYGENASE ETHE1, MITOCHONDRIAL"/>
    <property type="match status" value="1"/>
</dbReference>
<reference evidence="4 5" key="1">
    <citation type="journal article" date="2019" name="Int. J. Syst. Evol. Microbiol.">
        <title>Thermogemmatispora aurantia sp. nov. and Thermogemmatispora argillosa sp. nov., within the class Ktedonobacteria, and emended description of the genus Thermogemmatispora.</title>
        <authorList>
            <person name="Zheng Y."/>
            <person name="Wang C.M."/>
            <person name="Sakai Y."/>
            <person name="Abe K."/>
            <person name="Yokota A."/>
            <person name="Yabe S."/>
        </authorList>
    </citation>
    <scope>NUCLEOTIDE SEQUENCE [LARGE SCALE GENOMIC DNA]</scope>
    <source>
        <strain evidence="4 5">A1-2</strain>
    </source>
</reference>
<feature type="compositionally biased region" description="Polar residues" evidence="2">
    <location>
        <begin position="115"/>
        <end position="127"/>
    </location>
</feature>
<dbReference type="Pfam" id="PF00753">
    <property type="entry name" value="Lactamase_B"/>
    <property type="match status" value="1"/>
</dbReference>
<dbReference type="Proteomes" id="UP000334820">
    <property type="component" value="Unassembled WGS sequence"/>
</dbReference>